<dbReference type="InterPro" id="IPR014004">
    <property type="entry name" value="Transpt-assoc_nodulatn_dom_bac"/>
</dbReference>
<dbReference type="SMART" id="SM00749">
    <property type="entry name" value="BON"/>
    <property type="match status" value="3"/>
</dbReference>
<dbReference type="Gene3D" id="3.30.1340.30">
    <property type="match status" value="3"/>
</dbReference>
<proteinExistence type="predicted"/>
<evidence type="ECO:0000313" key="2">
    <source>
        <dbReference type="EMBL" id="MBD0822830.1"/>
    </source>
</evidence>
<comment type="caution">
    <text evidence="2">The sequence shown here is derived from an EMBL/GenBank/DDBJ whole genome shotgun (WGS) entry which is preliminary data.</text>
</comment>
<dbReference type="AlphaFoldDB" id="A0A8J6PPU9"/>
<feature type="domain" description="BON" evidence="1">
    <location>
        <begin position="78"/>
        <end position="146"/>
    </location>
</feature>
<name>A0A8J6PPU9_9FLAO</name>
<sequence length="222" mass="24404">MKTDSQIKQDVLDELAWQSSIDETQIGVIVKDGIVTLNGVVDSYAKKMAAERAAKSVFGVKAVAEDIEVNFKLGQGKSDADVAKAVVDVIKWNSSLPEDKINIKVENAWVYLTGEVEWSFQKTAAKVAVENLHGVKGVVNNIIIKQRVEPVEVKDRITKAFERSADLEAKNIQVDINGGVVTLSGTVHSITEKEEARRATFFAPGVTKVINNLKVKFYPEYA</sequence>
<dbReference type="Proteomes" id="UP000621516">
    <property type="component" value="Unassembled WGS sequence"/>
</dbReference>
<organism evidence="2 3">
    <name type="scientific">Aestuariibaculum marinum</name>
    <dbReference type="NCBI Taxonomy" id="2683592"/>
    <lineage>
        <taxon>Bacteria</taxon>
        <taxon>Pseudomonadati</taxon>
        <taxon>Bacteroidota</taxon>
        <taxon>Flavobacteriia</taxon>
        <taxon>Flavobacteriales</taxon>
        <taxon>Flavobacteriaceae</taxon>
    </lineage>
</organism>
<dbReference type="EMBL" id="JACVXD010000001">
    <property type="protein sequence ID" value="MBD0822830.1"/>
    <property type="molecule type" value="Genomic_DNA"/>
</dbReference>
<dbReference type="PANTHER" id="PTHR34606:SF15">
    <property type="entry name" value="BON DOMAIN-CONTAINING PROTEIN"/>
    <property type="match status" value="1"/>
</dbReference>
<dbReference type="Pfam" id="PF04972">
    <property type="entry name" value="BON"/>
    <property type="match status" value="3"/>
</dbReference>
<accession>A0A8J6PPU9</accession>
<keyword evidence="3" id="KW-1185">Reference proteome</keyword>
<dbReference type="PANTHER" id="PTHR34606">
    <property type="entry name" value="BON DOMAIN-CONTAINING PROTEIN"/>
    <property type="match status" value="1"/>
</dbReference>
<dbReference type="RefSeq" id="WP_188222137.1">
    <property type="nucleotide sequence ID" value="NZ_JACVXD010000001.1"/>
</dbReference>
<dbReference type="PROSITE" id="PS50914">
    <property type="entry name" value="BON"/>
    <property type="match status" value="3"/>
</dbReference>
<dbReference type="InterPro" id="IPR051686">
    <property type="entry name" value="Lipoprotein_DolP"/>
</dbReference>
<evidence type="ECO:0000313" key="3">
    <source>
        <dbReference type="Proteomes" id="UP000621516"/>
    </source>
</evidence>
<feature type="domain" description="BON" evidence="1">
    <location>
        <begin position="149"/>
        <end position="217"/>
    </location>
</feature>
<evidence type="ECO:0000259" key="1">
    <source>
        <dbReference type="PROSITE" id="PS50914"/>
    </source>
</evidence>
<gene>
    <name evidence="2" type="ORF">ICJ85_02235</name>
</gene>
<protein>
    <submittedName>
        <fullName evidence="2">BON domain-containing protein</fullName>
    </submittedName>
</protein>
<dbReference type="InterPro" id="IPR007055">
    <property type="entry name" value="BON_dom"/>
</dbReference>
<feature type="domain" description="BON" evidence="1">
    <location>
        <begin position="3"/>
        <end position="71"/>
    </location>
</feature>
<reference evidence="2 3" key="1">
    <citation type="journal article" date="2018" name="J. Microbiol.">
        <title>Aestuariibaculum marinum sp. nov., a marine bacterium isolated from seawater in South Korea.</title>
        <authorList>
            <person name="Choi J."/>
            <person name="Lee D."/>
            <person name="Jang J.H."/>
            <person name="Cha S."/>
            <person name="Seo T."/>
        </authorList>
    </citation>
    <scope>NUCLEOTIDE SEQUENCE [LARGE SCALE GENOMIC DNA]</scope>
    <source>
        <strain evidence="2 3">IP7</strain>
    </source>
</reference>